<name>A0AAW7XG74_9GAMM</name>
<proteinExistence type="predicted"/>
<dbReference type="NCBIfam" id="NF046101">
    <property type="entry name" value="PA3496_fam"/>
    <property type="match status" value="1"/>
</dbReference>
<keyword evidence="4" id="KW-1185">Reference proteome</keyword>
<dbReference type="Proteomes" id="UP001169862">
    <property type="component" value="Unassembled WGS sequence"/>
</dbReference>
<organism evidence="1 3">
    <name type="scientific">Neptunomonas phycophila</name>
    <dbReference type="NCBI Taxonomy" id="1572645"/>
    <lineage>
        <taxon>Bacteria</taxon>
        <taxon>Pseudomonadati</taxon>
        <taxon>Pseudomonadota</taxon>
        <taxon>Gammaproteobacteria</taxon>
        <taxon>Oceanospirillales</taxon>
        <taxon>Oceanospirillaceae</taxon>
        <taxon>Neptunomonas</taxon>
    </lineage>
</organism>
<dbReference type="Proteomes" id="UP001177341">
    <property type="component" value="Unassembled WGS sequence"/>
</dbReference>
<dbReference type="EMBL" id="JAUOPG010000003">
    <property type="protein sequence ID" value="MDO6453269.1"/>
    <property type="molecule type" value="Genomic_DNA"/>
</dbReference>
<reference evidence="1" key="1">
    <citation type="submission" date="2023-07" db="EMBL/GenBank/DDBJ databases">
        <title>Genome content predicts the carbon catabolic preferences of heterotrophic bacteria.</title>
        <authorList>
            <person name="Gralka M."/>
        </authorList>
    </citation>
    <scope>NUCLEOTIDE SEQUENCE</scope>
    <source>
        <strain evidence="2">5G01</strain>
        <strain evidence="1">I2M16</strain>
    </source>
</reference>
<evidence type="ECO:0000313" key="1">
    <source>
        <dbReference type="EMBL" id="MDO6453269.1"/>
    </source>
</evidence>
<gene>
    <name evidence="1" type="ORF">Q4490_06805</name>
    <name evidence="2" type="ORF">Q8W30_09925</name>
</gene>
<evidence type="ECO:0000313" key="4">
    <source>
        <dbReference type="Proteomes" id="UP001177341"/>
    </source>
</evidence>
<protein>
    <submittedName>
        <fullName evidence="1">Uncharacterized protein</fullName>
    </submittedName>
</protein>
<dbReference type="AlphaFoldDB" id="A0AAW7XG74"/>
<sequence>MLNQKSGNLSDVQIEIIDTLIGYEDEEKQRSKQVASKRLLAARRAIEAHREQKRLEKEALDTWFDDI</sequence>
<dbReference type="RefSeq" id="WP_075174062.1">
    <property type="nucleotide sequence ID" value="NZ_CAXHZV010000013.1"/>
</dbReference>
<dbReference type="GeneID" id="89457957"/>
<evidence type="ECO:0000313" key="3">
    <source>
        <dbReference type="Proteomes" id="UP001169862"/>
    </source>
</evidence>
<dbReference type="InterPro" id="IPR058059">
    <property type="entry name" value="PA3496-like"/>
</dbReference>
<evidence type="ECO:0000313" key="2">
    <source>
        <dbReference type="EMBL" id="MDP2522885.1"/>
    </source>
</evidence>
<comment type="caution">
    <text evidence="1">The sequence shown here is derived from an EMBL/GenBank/DDBJ whole genome shotgun (WGS) entry which is preliminary data.</text>
</comment>
<dbReference type="EMBL" id="JAUYVO010000006">
    <property type="protein sequence ID" value="MDP2522885.1"/>
    <property type="molecule type" value="Genomic_DNA"/>
</dbReference>
<accession>A0AAW7XG74</accession>